<sequence length="97" mass="10916">MKYLIIDASLTGTGIRDQYNGGFIEVTDLQLSTNLINLIKSWLARYGVEHYNGFIDDSIIDNLDSEGKAIAKKVKDELVDAKVEYFSDARLTRTIIT</sequence>
<keyword evidence="2" id="KW-1185">Reference proteome</keyword>
<dbReference type="AlphaFoldDB" id="A0A2P8F7E1"/>
<dbReference type="RefSeq" id="WP_106599830.1">
    <property type="nucleotide sequence ID" value="NZ_PYAS01000036.1"/>
</dbReference>
<dbReference type="OrthoDB" id="7063672at2"/>
<evidence type="ECO:0000313" key="2">
    <source>
        <dbReference type="Proteomes" id="UP000241964"/>
    </source>
</evidence>
<reference evidence="1 2" key="1">
    <citation type="submission" date="2018-03" db="EMBL/GenBank/DDBJ databases">
        <title>Genomic Encyclopedia of Archaeal and Bacterial Type Strains, Phase II (KMG-II): from individual species to whole genera.</title>
        <authorList>
            <person name="Goeker M."/>
        </authorList>
    </citation>
    <scope>NUCLEOTIDE SEQUENCE [LARGE SCALE GENOMIC DNA]</scope>
    <source>
        <strain evidence="1 2">DSM 29057</strain>
    </source>
</reference>
<evidence type="ECO:0000313" key="1">
    <source>
        <dbReference type="EMBL" id="PSL17645.1"/>
    </source>
</evidence>
<dbReference type="EMBL" id="PYAS01000036">
    <property type="protein sequence ID" value="PSL17645.1"/>
    <property type="molecule type" value="Genomic_DNA"/>
</dbReference>
<comment type="caution">
    <text evidence="1">The sequence shown here is derived from an EMBL/GenBank/DDBJ whole genome shotgun (WGS) entry which is preliminary data.</text>
</comment>
<gene>
    <name evidence="1" type="ORF">CLV60_1364</name>
</gene>
<name>A0A2P8F7E1_9BACT</name>
<protein>
    <submittedName>
        <fullName evidence="1">Uncharacterized protein</fullName>
    </submittedName>
</protein>
<accession>A0A2P8F7E1</accession>
<organism evidence="1 2">
    <name type="scientific">Dyadobacter jiangsuensis</name>
    <dbReference type="NCBI Taxonomy" id="1591085"/>
    <lineage>
        <taxon>Bacteria</taxon>
        <taxon>Pseudomonadati</taxon>
        <taxon>Bacteroidota</taxon>
        <taxon>Cytophagia</taxon>
        <taxon>Cytophagales</taxon>
        <taxon>Spirosomataceae</taxon>
        <taxon>Dyadobacter</taxon>
    </lineage>
</organism>
<proteinExistence type="predicted"/>
<dbReference type="Proteomes" id="UP000241964">
    <property type="component" value="Unassembled WGS sequence"/>
</dbReference>